<reference evidence="1" key="1">
    <citation type="submission" date="2024-11" db="EMBL/GenBank/DDBJ databases">
        <title>Description of Massilia orientalis sp. nov., isolated from rhizosphere soil of Ageratina adenophora.</title>
        <authorList>
            <person name="Wang Y."/>
        </authorList>
    </citation>
    <scope>NUCLEOTIDE SEQUENCE</scope>
    <source>
        <strain evidence="1">YIM B02787</strain>
    </source>
</reference>
<proteinExistence type="predicted"/>
<dbReference type="Proteomes" id="UP001168096">
    <property type="component" value="Unassembled WGS sequence"/>
</dbReference>
<keyword evidence="2" id="KW-1185">Reference proteome</keyword>
<comment type="caution">
    <text evidence="1">The sequence shown here is derived from an EMBL/GenBank/DDBJ whole genome shotgun (WGS) entry which is preliminary data.</text>
</comment>
<evidence type="ECO:0000313" key="1">
    <source>
        <dbReference type="EMBL" id="MFJ1470096.1"/>
    </source>
</evidence>
<organism evidence="1 2">
    <name type="scientific">Massilia orientalis</name>
    <dbReference type="NCBI Taxonomy" id="3050128"/>
    <lineage>
        <taxon>Bacteria</taxon>
        <taxon>Pseudomonadati</taxon>
        <taxon>Pseudomonadota</taxon>
        <taxon>Betaproteobacteria</taxon>
        <taxon>Burkholderiales</taxon>
        <taxon>Oxalobacteraceae</taxon>
        <taxon>Telluria group</taxon>
        <taxon>Massilia</taxon>
    </lineage>
</organism>
<protein>
    <submittedName>
        <fullName evidence="1">Cytochrome P460 family protein</fullName>
    </submittedName>
</protein>
<evidence type="ECO:0000313" key="2">
    <source>
        <dbReference type="Proteomes" id="UP001168096"/>
    </source>
</evidence>
<sequence length="171" mass="19014">MAHPGRSAPSNHPRHTIRCAAQDEFNHEIRIPRSSCWLRANVCDRTKVLTGNIFRILKPPPAEHYRKTGKFLDGATLVKEIRKLETSAMTTGNPVVWGSDAAVWFVMVKDAKGRFASNPLWGDGWGWALFKADAPAKNVAVSYEADCMGCHVPAAKTDRVFIQGYPTLTQH</sequence>
<dbReference type="EMBL" id="JASNRB020000013">
    <property type="protein sequence ID" value="MFJ1470096.1"/>
    <property type="molecule type" value="Genomic_DNA"/>
</dbReference>
<gene>
    <name evidence="1" type="ORF">QPK29_020480</name>
</gene>
<name>A0ACC7ME12_9BURK</name>
<accession>A0ACC7ME12</accession>